<dbReference type="HOGENOM" id="CLU_1711099_0_0_5"/>
<keyword evidence="1" id="KW-0614">Plasmid</keyword>
<evidence type="ECO:0000313" key="1">
    <source>
        <dbReference type="EMBL" id="ACS43204.1"/>
    </source>
</evidence>
<protein>
    <submittedName>
        <fullName evidence="1">Uncharacterized protein</fullName>
    </submittedName>
</protein>
<reference evidence="1 2" key="1">
    <citation type="journal article" date="2009" name="PLoS ONE">
        <title>Methylobacterium genome sequences: a reference blueprint to investigate microbial metabolism of C1 compounds from natural and industrial sources.</title>
        <authorList>
            <person name="Vuilleumier S."/>
            <person name="Chistoserdova L."/>
            <person name="Lee M.-C."/>
            <person name="Bringel F."/>
            <person name="Lajus A."/>
            <person name="Zhou Y."/>
            <person name="Gourion B."/>
            <person name="Barbe V."/>
            <person name="Chang J."/>
            <person name="Cruveiller S."/>
            <person name="Dossat C."/>
            <person name="Gillett W."/>
            <person name="Gruffaz C."/>
            <person name="Haugen E."/>
            <person name="Hourcade E."/>
            <person name="Levy R."/>
            <person name="Mangenot S."/>
            <person name="Muller E."/>
            <person name="Nadalig T."/>
            <person name="Pagni M."/>
            <person name="Penny C."/>
            <person name="Peyraud R."/>
            <person name="Robinson D.G."/>
            <person name="Roche D."/>
            <person name="Rouy Z."/>
            <person name="Saenampechek C."/>
            <person name="Salvignol G."/>
            <person name="Vallenet D."/>
            <person name="Wu Z."/>
            <person name="Marx C.J."/>
            <person name="Vorholt J.A."/>
            <person name="Olson M.V."/>
            <person name="Kaul R."/>
            <person name="Weissenbach J."/>
            <person name="Medigue C."/>
            <person name="Lidstrom M.E."/>
        </authorList>
    </citation>
    <scope>NUCLEOTIDE SEQUENCE [LARGE SCALE GENOMIC DNA]</scope>
    <source>
        <strain evidence="2">ATCC 14718 / DSM 1338 / JCM 2805 / NCIMB 9133 / AM1</strain>
    </source>
</reference>
<keyword evidence="2" id="KW-1185">Reference proteome</keyword>
<accession>C5B422</accession>
<name>C5B422_METEA</name>
<dbReference type="KEGG" id="mea:Mex_2p0332"/>
<proteinExistence type="predicted"/>
<organism evidence="1 2">
    <name type="scientific">Methylorubrum extorquens (strain ATCC 14718 / DSM 1338 / JCM 2805 / NCIMB 9133 / AM1)</name>
    <name type="common">Methylobacterium extorquens</name>
    <dbReference type="NCBI Taxonomy" id="272630"/>
    <lineage>
        <taxon>Bacteria</taxon>
        <taxon>Pseudomonadati</taxon>
        <taxon>Pseudomonadota</taxon>
        <taxon>Alphaproteobacteria</taxon>
        <taxon>Hyphomicrobiales</taxon>
        <taxon>Methylobacteriaceae</taxon>
        <taxon>Methylorubrum</taxon>
    </lineage>
</organism>
<dbReference type="RefSeq" id="WP_012753688.1">
    <property type="nucleotide sequence ID" value="NC_012811.1"/>
</dbReference>
<dbReference type="AlphaFoldDB" id="C5B422"/>
<geneLocation type="plasmid" evidence="1 2">
    <name>megaplasmid</name>
</geneLocation>
<evidence type="ECO:0000313" key="2">
    <source>
        <dbReference type="Proteomes" id="UP000009081"/>
    </source>
</evidence>
<gene>
    <name evidence="1" type="ordered locus">MexAM1_META2p0332</name>
</gene>
<dbReference type="EMBL" id="CP001511">
    <property type="protein sequence ID" value="ACS43204.1"/>
    <property type="molecule type" value="Genomic_DNA"/>
</dbReference>
<sequence>MNRLEALAATARASLTLRSEAAERAIAPLRQLVAELQEIGVDADLHLDDPVHGEGSVRGTMTVLAFHEPWLEGTAEYDLDINASLGTIHVSTHVPTPEEDPDAYALGEQPRPVWEEEFRAAEGGYGKRSIDDVIRLVDEAFVARSIAAQGPRP</sequence>
<dbReference type="Proteomes" id="UP000009081">
    <property type="component" value="Plasmid megaplasmid"/>
</dbReference>